<dbReference type="Gene3D" id="3.90.190.20">
    <property type="entry name" value="Mur ligase, C-terminal domain"/>
    <property type="match status" value="1"/>
</dbReference>
<evidence type="ECO:0000259" key="1">
    <source>
        <dbReference type="Pfam" id="PF02875"/>
    </source>
</evidence>
<sequence>MEPVEIIEEALDVPIPDAPALRLDDARRLTGPGLLWSRAGAVLDVLHDGSIDPDRIVALWDKQARRVLDALGWQDETLTHRRYDGGVSLALSAPMDQLYSAIFAAQTAWHFCAADLLDREPGDFAAMVDDVRGVMAREANPPLPALIAAAADHGIDILCDDDDISIGQGTGSRTWPVHDLPAPGDVDWAALHDVPVAMITGTNGKTTTTRLCAAIATAAGRVAGLTSTEFVMVGGDILDRGDYSGPGGARLLLRDRRLETGFLEVARGGILRRGLPTRHVRAALVTNVAADHLGQYGVNTVPELAQAKFAVHRALAPGGVLVLNADDPHVVDEAARTRATTWWFALSPDAAKIGAARAAGTPCAWADTGNLWFFDGTTAHDIMPVADIPIAMGGAARHNIANALGALCLSRALGIGDEAIRAGMARFRPDASDNPGRCNEFAVNGARVFVDFAHNPHSIAAMADTMAAIPAKRRFAMLSHAGDRSDGDIRDLTMGVLALDPDMVVAAEIEDYLRGRSPGELPALIRRTCLDAGMAADAVLTAGSPRDGAERILDMVGPGDLALLLVLSDRARVFELLEQRGIAV</sequence>
<dbReference type="InterPro" id="IPR036565">
    <property type="entry name" value="Mur-like_cat_sf"/>
</dbReference>
<dbReference type="RefSeq" id="WP_106471003.1">
    <property type="nucleotide sequence ID" value="NZ_CP027665.1"/>
</dbReference>
<proteinExistence type="predicted"/>
<keyword evidence="3" id="KW-0436">Ligase</keyword>
<dbReference type="InterPro" id="IPR004101">
    <property type="entry name" value="Mur_ligase_C"/>
</dbReference>
<dbReference type="SUPFAM" id="SSF53623">
    <property type="entry name" value="MurD-like peptide ligases, catalytic domain"/>
    <property type="match status" value="1"/>
</dbReference>
<organism evidence="3 4">
    <name type="scientific">Pukyongiella litopenaei</name>
    <dbReference type="NCBI Taxonomy" id="2605946"/>
    <lineage>
        <taxon>Bacteria</taxon>
        <taxon>Pseudomonadati</taxon>
        <taxon>Pseudomonadota</taxon>
        <taxon>Alphaproteobacteria</taxon>
        <taxon>Rhodobacterales</taxon>
        <taxon>Paracoccaceae</taxon>
        <taxon>Pukyongiella</taxon>
    </lineage>
</organism>
<protein>
    <submittedName>
        <fullName evidence="3">Mur ligase</fullName>
    </submittedName>
</protein>
<dbReference type="PANTHER" id="PTHR23135:SF18">
    <property type="entry name" value="CYANOPHYCIN SYNTHETASE"/>
    <property type="match status" value="1"/>
</dbReference>
<feature type="domain" description="Mur ligase C-terminal" evidence="1">
    <location>
        <begin position="436"/>
        <end position="564"/>
    </location>
</feature>
<evidence type="ECO:0000313" key="3">
    <source>
        <dbReference type="EMBL" id="AVO36688.1"/>
    </source>
</evidence>
<dbReference type="KEGG" id="thas:C6Y53_02590"/>
<evidence type="ECO:0000259" key="2">
    <source>
        <dbReference type="Pfam" id="PF08245"/>
    </source>
</evidence>
<dbReference type="EMBL" id="CP027665">
    <property type="protein sequence ID" value="AVO36688.1"/>
    <property type="molecule type" value="Genomic_DNA"/>
</dbReference>
<dbReference type="GO" id="GO:0016881">
    <property type="term" value="F:acid-amino acid ligase activity"/>
    <property type="evidence" value="ECO:0007669"/>
    <property type="project" value="InterPro"/>
</dbReference>
<keyword evidence="4" id="KW-1185">Reference proteome</keyword>
<dbReference type="Proteomes" id="UP000237655">
    <property type="component" value="Chromosome"/>
</dbReference>
<gene>
    <name evidence="3" type="ORF">C6Y53_02590</name>
</gene>
<dbReference type="InterPro" id="IPR013221">
    <property type="entry name" value="Mur_ligase_cen"/>
</dbReference>
<dbReference type="InterPro" id="IPR036615">
    <property type="entry name" value="Mur_ligase_C_dom_sf"/>
</dbReference>
<feature type="domain" description="Mur ligase central" evidence="2">
    <location>
        <begin position="199"/>
        <end position="409"/>
    </location>
</feature>
<dbReference type="AlphaFoldDB" id="A0A2S0MLC5"/>
<dbReference type="PANTHER" id="PTHR23135">
    <property type="entry name" value="MUR LIGASE FAMILY MEMBER"/>
    <property type="match status" value="1"/>
</dbReference>
<dbReference type="Gene3D" id="3.40.1190.10">
    <property type="entry name" value="Mur-like, catalytic domain"/>
    <property type="match status" value="1"/>
</dbReference>
<dbReference type="Pfam" id="PF08245">
    <property type="entry name" value="Mur_ligase_M"/>
    <property type="match status" value="1"/>
</dbReference>
<evidence type="ECO:0000313" key="4">
    <source>
        <dbReference type="Proteomes" id="UP000237655"/>
    </source>
</evidence>
<dbReference type="GO" id="GO:0005524">
    <property type="term" value="F:ATP binding"/>
    <property type="evidence" value="ECO:0007669"/>
    <property type="project" value="InterPro"/>
</dbReference>
<name>A0A2S0MLC5_9RHOB</name>
<reference evidence="4" key="1">
    <citation type="submission" date="2018-03" db="EMBL/GenBank/DDBJ databases">
        <title>Genomic analysis of the strain SH-1 isolated from shrimp intestine.</title>
        <authorList>
            <person name="Kim Y.-S."/>
            <person name="Kim S.-E."/>
            <person name="Kim K.-H."/>
        </authorList>
    </citation>
    <scope>NUCLEOTIDE SEQUENCE [LARGE SCALE GENOMIC DNA]</scope>
    <source>
        <strain evidence="4">SH-1</strain>
    </source>
</reference>
<accession>A0A2S0MLC5</accession>
<dbReference type="Pfam" id="PF02875">
    <property type="entry name" value="Mur_ligase_C"/>
    <property type="match status" value="1"/>
</dbReference>
<dbReference type="SUPFAM" id="SSF53244">
    <property type="entry name" value="MurD-like peptide ligases, peptide-binding domain"/>
    <property type="match status" value="1"/>
</dbReference>